<dbReference type="Pfam" id="PF00440">
    <property type="entry name" value="TetR_N"/>
    <property type="match status" value="1"/>
</dbReference>
<accession>A0ABV3U8I0</accession>
<dbReference type="InterPro" id="IPR050109">
    <property type="entry name" value="HTH-type_TetR-like_transc_reg"/>
</dbReference>
<dbReference type="PANTHER" id="PTHR30328">
    <property type="entry name" value="TRANSCRIPTIONAL REPRESSOR"/>
    <property type="match status" value="1"/>
</dbReference>
<proteinExistence type="predicted"/>
<feature type="domain" description="HTH tetR-type" evidence="3">
    <location>
        <begin position="30"/>
        <end position="90"/>
    </location>
</feature>
<organism evidence="4 5">
    <name type="scientific">Zhongshania guokunii</name>
    <dbReference type="NCBI Taxonomy" id="641783"/>
    <lineage>
        <taxon>Bacteria</taxon>
        <taxon>Pseudomonadati</taxon>
        <taxon>Pseudomonadota</taxon>
        <taxon>Gammaproteobacteria</taxon>
        <taxon>Cellvibrionales</taxon>
        <taxon>Spongiibacteraceae</taxon>
        <taxon>Zhongshania</taxon>
    </lineage>
</organism>
<gene>
    <name evidence="4" type="ORF">AB4876_11890</name>
</gene>
<dbReference type="InterPro" id="IPR001647">
    <property type="entry name" value="HTH_TetR"/>
</dbReference>
<dbReference type="EMBL" id="JBFRYA010000009">
    <property type="protein sequence ID" value="MEX1669612.1"/>
    <property type="molecule type" value="Genomic_DNA"/>
</dbReference>
<reference evidence="4 5" key="1">
    <citation type="journal article" date="2011" name="Int. J. Syst. Evol. Microbiol.">
        <title>Zhongshania antarctica gen. nov., sp. nov. and Zhongshania guokunii sp. nov., gammaproteobacteria respectively isolated from coastal attached (fast) ice and surface seawater of the Antarctic.</title>
        <authorList>
            <person name="Li H.J."/>
            <person name="Zhang X.Y."/>
            <person name="Chen C.X."/>
            <person name="Zhang Y.J."/>
            <person name="Gao Z.M."/>
            <person name="Yu Y."/>
            <person name="Chen X.L."/>
            <person name="Chen B."/>
            <person name="Zhang Y.Z."/>
        </authorList>
    </citation>
    <scope>NUCLEOTIDE SEQUENCE [LARGE SCALE GENOMIC DNA]</scope>
    <source>
        <strain evidence="4 5">ZS6-22T</strain>
    </source>
</reference>
<dbReference type="RefSeq" id="WP_368381878.1">
    <property type="nucleotide sequence ID" value="NZ_JBFRYA010000009.1"/>
</dbReference>
<dbReference type="Gene3D" id="1.10.357.10">
    <property type="entry name" value="Tetracycline Repressor, domain 2"/>
    <property type="match status" value="1"/>
</dbReference>
<protein>
    <submittedName>
        <fullName evidence="4">TetR/AcrR family transcriptional regulator</fullName>
    </submittedName>
</protein>
<sequence>MGDFAAIIGNFYLECLIKEAVKLTKKGSKSDTISNIISAAGVVFAESGLADANIQDIADRAGVTKQLVYHYFKNKNQLFACVIDASSDDSMQTLISELQQSNISSMAPVPALYELIDKTIEVYYKHPLIASLAGDGIRYHGSHETPRNEFARLGPELTKMLGEIVRRGKASGEFRESINPDLLFATIGLIAGSTFTNRYVVSVLGNIDPTSDEGAALWRPFIVDLISAGVLKRN</sequence>
<evidence type="ECO:0000313" key="4">
    <source>
        <dbReference type="EMBL" id="MEX1669612.1"/>
    </source>
</evidence>
<evidence type="ECO:0000313" key="5">
    <source>
        <dbReference type="Proteomes" id="UP001557485"/>
    </source>
</evidence>
<dbReference type="Pfam" id="PF17938">
    <property type="entry name" value="TetR_C_29"/>
    <property type="match status" value="1"/>
</dbReference>
<name>A0ABV3U8I0_9GAMM</name>
<dbReference type="Proteomes" id="UP001557485">
    <property type="component" value="Unassembled WGS sequence"/>
</dbReference>
<evidence type="ECO:0000256" key="1">
    <source>
        <dbReference type="ARBA" id="ARBA00023125"/>
    </source>
</evidence>
<feature type="DNA-binding region" description="H-T-H motif" evidence="2">
    <location>
        <begin position="53"/>
        <end position="72"/>
    </location>
</feature>
<comment type="caution">
    <text evidence="4">The sequence shown here is derived from an EMBL/GenBank/DDBJ whole genome shotgun (WGS) entry which is preliminary data.</text>
</comment>
<evidence type="ECO:0000256" key="2">
    <source>
        <dbReference type="PROSITE-ProRule" id="PRU00335"/>
    </source>
</evidence>
<dbReference type="InterPro" id="IPR036271">
    <property type="entry name" value="Tet_transcr_reg_TetR-rel_C_sf"/>
</dbReference>
<dbReference type="PANTHER" id="PTHR30328:SF54">
    <property type="entry name" value="HTH-TYPE TRANSCRIPTIONAL REPRESSOR SCO4008"/>
    <property type="match status" value="1"/>
</dbReference>
<dbReference type="SUPFAM" id="SSF46689">
    <property type="entry name" value="Homeodomain-like"/>
    <property type="match status" value="1"/>
</dbReference>
<evidence type="ECO:0000259" key="3">
    <source>
        <dbReference type="PROSITE" id="PS50977"/>
    </source>
</evidence>
<dbReference type="PRINTS" id="PR00455">
    <property type="entry name" value="HTHTETR"/>
</dbReference>
<dbReference type="SUPFAM" id="SSF48498">
    <property type="entry name" value="Tetracyclin repressor-like, C-terminal domain"/>
    <property type="match status" value="1"/>
</dbReference>
<keyword evidence="5" id="KW-1185">Reference proteome</keyword>
<dbReference type="InterPro" id="IPR041474">
    <property type="entry name" value="NicS_C"/>
</dbReference>
<keyword evidence="1 2" id="KW-0238">DNA-binding</keyword>
<dbReference type="PROSITE" id="PS50977">
    <property type="entry name" value="HTH_TETR_2"/>
    <property type="match status" value="1"/>
</dbReference>
<dbReference type="InterPro" id="IPR009057">
    <property type="entry name" value="Homeodomain-like_sf"/>
</dbReference>